<comment type="caution">
    <text evidence="3">The sequence shown here is derived from an EMBL/GenBank/DDBJ whole genome shotgun (WGS) entry which is preliminary data.</text>
</comment>
<dbReference type="PANTHER" id="PTHR37423">
    <property type="entry name" value="SOLUBLE LYTIC MUREIN TRANSGLYCOSYLASE-RELATED"/>
    <property type="match status" value="1"/>
</dbReference>
<protein>
    <submittedName>
        <fullName evidence="3">Lytic transglycosylase domain-containing protein</fullName>
    </submittedName>
</protein>
<dbReference type="EMBL" id="JAHLQK010000006">
    <property type="protein sequence ID" value="MBU5677689.1"/>
    <property type="molecule type" value="Genomic_DNA"/>
</dbReference>
<dbReference type="Proteomes" id="UP000779508">
    <property type="component" value="Unassembled WGS sequence"/>
</dbReference>
<proteinExistence type="inferred from homology"/>
<keyword evidence="4" id="KW-1185">Reference proteome</keyword>
<feature type="domain" description="Transglycosylase SLT" evidence="2">
    <location>
        <begin position="64"/>
        <end position="171"/>
    </location>
</feature>
<accession>A0ABS6G6A4</accession>
<dbReference type="PROSITE" id="PS00922">
    <property type="entry name" value="TRANSGLYCOSYLASE"/>
    <property type="match status" value="1"/>
</dbReference>
<gene>
    <name evidence="3" type="ORF">KQI88_14810</name>
</gene>
<reference evidence="3 4" key="1">
    <citation type="submission" date="2021-06" db="EMBL/GenBank/DDBJ databases">
        <authorList>
            <person name="Sun Q."/>
            <person name="Li D."/>
        </authorList>
    </citation>
    <scope>NUCLEOTIDE SEQUENCE [LARGE SCALE GENOMIC DNA]</scope>
    <source>
        <strain evidence="3 4">MSJ-5</strain>
    </source>
</reference>
<dbReference type="Pfam" id="PF01464">
    <property type="entry name" value="SLT"/>
    <property type="match status" value="1"/>
</dbReference>
<organism evidence="3 4">
    <name type="scientific">Alkaliphilus flagellatus</name>
    <dbReference type="NCBI Taxonomy" id="2841507"/>
    <lineage>
        <taxon>Bacteria</taxon>
        <taxon>Bacillati</taxon>
        <taxon>Bacillota</taxon>
        <taxon>Clostridia</taxon>
        <taxon>Peptostreptococcales</taxon>
        <taxon>Natronincolaceae</taxon>
        <taxon>Alkaliphilus</taxon>
    </lineage>
</organism>
<name>A0ABS6G6A4_9FIRM</name>
<dbReference type="PANTHER" id="PTHR37423:SF2">
    <property type="entry name" value="MEMBRANE-BOUND LYTIC MUREIN TRANSGLYCOSYLASE C"/>
    <property type="match status" value="1"/>
</dbReference>
<dbReference type="InterPro" id="IPR000189">
    <property type="entry name" value="Transglyc_AS"/>
</dbReference>
<evidence type="ECO:0000313" key="3">
    <source>
        <dbReference type="EMBL" id="MBU5677689.1"/>
    </source>
</evidence>
<dbReference type="CDD" id="cd00254">
    <property type="entry name" value="LT-like"/>
    <property type="match status" value="1"/>
</dbReference>
<dbReference type="InterPro" id="IPR008258">
    <property type="entry name" value="Transglycosylase_SLT_dom_1"/>
</dbReference>
<evidence type="ECO:0000313" key="4">
    <source>
        <dbReference type="Proteomes" id="UP000779508"/>
    </source>
</evidence>
<evidence type="ECO:0000256" key="1">
    <source>
        <dbReference type="ARBA" id="ARBA00007734"/>
    </source>
</evidence>
<evidence type="ECO:0000259" key="2">
    <source>
        <dbReference type="Pfam" id="PF01464"/>
    </source>
</evidence>
<comment type="similarity">
    <text evidence="1">Belongs to the transglycosylase Slt family.</text>
</comment>
<sequence>MVNQIFYEKVMSIQNKIPVKLNVPEINTPSFNEVLNTEMNMTEKIGNLNDYSNLNDSNSFDHIISEASTKFNIPQALIKSVISVESSFNPNSISSAGAKGLMQLMPLTAEHLGVKNVWDPKQNIEGGTKYLRELVDRYDGNIKLALAAYNAGPGNVEKYNGIPPFKETENYVNKVLNNISKFTVI</sequence>